<feature type="compositionally biased region" description="Polar residues" evidence="1">
    <location>
        <begin position="9"/>
        <end position="23"/>
    </location>
</feature>
<dbReference type="InterPro" id="IPR055278">
    <property type="entry name" value="CDC48c"/>
</dbReference>
<dbReference type="Proteomes" id="UP000224567">
    <property type="component" value="Unassembled WGS sequence"/>
</dbReference>
<dbReference type="GO" id="GO:0051301">
    <property type="term" value="P:cell division"/>
    <property type="evidence" value="ECO:0007669"/>
    <property type="project" value="UniProtKB-KW"/>
</dbReference>
<dbReference type="EMBL" id="MLFT02000010">
    <property type="protein sequence ID" value="PHT35455.1"/>
    <property type="molecule type" value="Genomic_DNA"/>
</dbReference>
<organism evidence="3 4">
    <name type="scientific">Capsicum baccatum</name>
    <name type="common">Peruvian pepper</name>
    <dbReference type="NCBI Taxonomy" id="33114"/>
    <lineage>
        <taxon>Eukaryota</taxon>
        <taxon>Viridiplantae</taxon>
        <taxon>Streptophyta</taxon>
        <taxon>Embryophyta</taxon>
        <taxon>Tracheophyta</taxon>
        <taxon>Spermatophyta</taxon>
        <taxon>Magnoliopsida</taxon>
        <taxon>eudicotyledons</taxon>
        <taxon>Gunneridae</taxon>
        <taxon>Pentapetalae</taxon>
        <taxon>asterids</taxon>
        <taxon>lamiids</taxon>
        <taxon>Solanales</taxon>
        <taxon>Solanaceae</taxon>
        <taxon>Solanoideae</taxon>
        <taxon>Capsiceae</taxon>
        <taxon>Capsicum</taxon>
    </lineage>
</organism>
<feature type="region of interest" description="Disordered" evidence="1">
    <location>
        <begin position="1"/>
        <end position="30"/>
    </location>
</feature>
<dbReference type="Gene3D" id="3.40.50.300">
    <property type="entry name" value="P-loop containing nucleotide triphosphate hydrolases"/>
    <property type="match status" value="1"/>
</dbReference>
<proteinExistence type="predicted"/>
<dbReference type="PANTHER" id="PTHR48470">
    <property type="entry name" value="CELL DIVISION CONTROL PROTEIN 48 C ISOFORM 1"/>
    <property type="match status" value="1"/>
</dbReference>
<dbReference type="Pfam" id="PF00004">
    <property type="entry name" value="AAA"/>
    <property type="match status" value="1"/>
</dbReference>
<dbReference type="PANTHER" id="PTHR48470:SF1">
    <property type="entry name" value="CELL DIVISION CONTROL PROTEIN 48 C ISOFORM 1"/>
    <property type="match status" value="1"/>
</dbReference>
<dbReference type="SUPFAM" id="SSF52540">
    <property type="entry name" value="P-loop containing nucleoside triphosphate hydrolases"/>
    <property type="match status" value="1"/>
</dbReference>
<protein>
    <submittedName>
        <fullName evidence="3">Cell division control protein 48-like protein C</fullName>
    </submittedName>
</protein>
<feature type="compositionally biased region" description="Low complexity" evidence="1">
    <location>
        <begin position="53"/>
        <end position="64"/>
    </location>
</feature>
<sequence>MTAVYETHPGSSPALNLNRTSNASEKETKREDIEQCLLKKHIMNSQIEKQEGEGLSSTTLATTSESDDEYEEACTSSSDAIYGEKLEEKPDLMKSMLQHTYNQQANSTSSKGPEILNKFVGESELANRTLFTRARTCAPCILLFDEMDALTTKCGKEGGWVVERLLNQLLIELDGADQRKGLKSWTEPGRLLYVPLPIPDERELIVIVLGRKKPIDASVALMTMGRDDACKIVVLKTHGIDACWKLLGSVVWKLLVHKLVDKSHLVSSE</sequence>
<dbReference type="STRING" id="33114.A0A2G2VR57"/>
<feature type="region of interest" description="Disordered" evidence="1">
    <location>
        <begin position="45"/>
        <end position="74"/>
    </location>
</feature>
<evidence type="ECO:0000259" key="2">
    <source>
        <dbReference type="Pfam" id="PF00004"/>
    </source>
</evidence>
<accession>A0A2G2VR57</accession>
<dbReference type="OrthoDB" id="27435at2759"/>
<reference evidence="3 4" key="1">
    <citation type="journal article" date="2017" name="Genome Biol.">
        <title>New reference genome sequences of hot pepper reveal the massive evolution of plant disease-resistance genes by retroduplication.</title>
        <authorList>
            <person name="Kim S."/>
            <person name="Park J."/>
            <person name="Yeom S.I."/>
            <person name="Kim Y.M."/>
            <person name="Seo E."/>
            <person name="Kim K.T."/>
            <person name="Kim M.S."/>
            <person name="Lee J.M."/>
            <person name="Cheong K."/>
            <person name="Shin H.S."/>
            <person name="Kim S.B."/>
            <person name="Han K."/>
            <person name="Lee J."/>
            <person name="Park M."/>
            <person name="Lee H.A."/>
            <person name="Lee H.Y."/>
            <person name="Lee Y."/>
            <person name="Oh S."/>
            <person name="Lee J.H."/>
            <person name="Choi E."/>
            <person name="Choi E."/>
            <person name="Lee S.E."/>
            <person name="Jeon J."/>
            <person name="Kim H."/>
            <person name="Choi G."/>
            <person name="Song H."/>
            <person name="Lee J."/>
            <person name="Lee S.C."/>
            <person name="Kwon J.K."/>
            <person name="Lee H.Y."/>
            <person name="Koo N."/>
            <person name="Hong Y."/>
            <person name="Kim R.W."/>
            <person name="Kang W.H."/>
            <person name="Huh J.H."/>
            <person name="Kang B.C."/>
            <person name="Yang T.J."/>
            <person name="Lee Y.H."/>
            <person name="Bennetzen J.L."/>
            <person name="Choi D."/>
        </authorList>
    </citation>
    <scope>NUCLEOTIDE SEQUENCE [LARGE SCALE GENOMIC DNA]</scope>
    <source>
        <strain evidence="4">cv. PBC81</strain>
    </source>
</reference>
<gene>
    <name evidence="3" type="ORF">CQW23_23155</name>
</gene>
<keyword evidence="4" id="KW-1185">Reference proteome</keyword>
<evidence type="ECO:0000313" key="4">
    <source>
        <dbReference type="Proteomes" id="UP000224567"/>
    </source>
</evidence>
<dbReference type="GO" id="GO:0016887">
    <property type="term" value="F:ATP hydrolysis activity"/>
    <property type="evidence" value="ECO:0007669"/>
    <property type="project" value="InterPro"/>
</dbReference>
<evidence type="ECO:0000313" key="3">
    <source>
        <dbReference type="EMBL" id="PHT35455.1"/>
    </source>
</evidence>
<reference evidence="4" key="2">
    <citation type="journal article" date="2017" name="J. Anim. Genet.">
        <title>Multiple reference genome sequences of hot pepper reveal the massive evolution of plant disease resistance genes by retroduplication.</title>
        <authorList>
            <person name="Kim S."/>
            <person name="Park J."/>
            <person name="Yeom S.-I."/>
            <person name="Kim Y.-M."/>
            <person name="Seo E."/>
            <person name="Kim K.-T."/>
            <person name="Kim M.-S."/>
            <person name="Lee J.M."/>
            <person name="Cheong K."/>
            <person name="Shin H.-S."/>
            <person name="Kim S.-B."/>
            <person name="Han K."/>
            <person name="Lee J."/>
            <person name="Park M."/>
            <person name="Lee H.-A."/>
            <person name="Lee H.-Y."/>
            <person name="Lee Y."/>
            <person name="Oh S."/>
            <person name="Lee J.H."/>
            <person name="Choi E."/>
            <person name="Choi E."/>
            <person name="Lee S.E."/>
            <person name="Jeon J."/>
            <person name="Kim H."/>
            <person name="Choi G."/>
            <person name="Song H."/>
            <person name="Lee J."/>
            <person name="Lee S.-C."/>
            <person name="Kwon J.-K."/>
            <person name="Lee H.-Y."/>
            <person name="Koo N."/>
            <person name="Hong Y."/>
            <person name="Kim R.W."/>
            <person name="Kang W.-H."/>
            <person name="Huh J.H."/>
            <person name="Kang B.-C."/>
            <person name="Yang T.-J."/>
            <person name="Lee Y.-H."/>
            <person name="Bennetzen J.L."/>
            <person name="Choi D."/>
        </authorList>
    </citation>
    <scope>NUCLEOTIDE SEQUENCE [LARGE SCALE GENOMIC DNA]</scope>
    <source>
        <strain evidence="4">cv. PBC81</strain>
    </source>
</reference>
<comment type="caution">
    <text evidence="3">The sequence shown here is derived from an EMBL/GenBank/DDBJ whole genome shotgun (WGS) entry which is preliminary data.</text>
</comment>
<dbReference type="GO" id="GO:0005524">
    <property type="term" value="F:ATP binding"/>
    <property type="evidence" value="ECO:0007669"/>
    <property type="project" value="InterPro"/>
</dbReference>
<dbReference type="InterPro" id="IPR027417">
    <property type="entry name" value="P-loop_NTPase"/>
</dbReference>
<dbReference type="AlphaFoldDB" id="A0A2G2VR57"/>
<name>A0A2G2VR57_CAPBA</name>
<feature type="domain" description="ATPase AAA-type core" evidence="2">
    <location>
        <begin position="104"/>
        <end position="209"/>
    </location>
</feature>
<evidence type="ECO:0000256" key="1">
    <source>
        <dbReference type="SAM" id="MobiDB-lite"/>
    </source>
</evidence>
<dbReference type="InterPro" id="IPR003959">
    <property type="entry name" value="ATPase_AAA_core"/>
</dbReference>